<evidence type="ECO:0000313" key="9">
    <source>
        <dbReference type="Ensembl" id="ENSPCEP00000020171.1"/>
    </source>
</evidence>
<dbReference type="GO" id="GO:0004867">
    <property type="term" value="F:serine-type endopeptidase inhibitor activity"/>
    <property type="evidence" value="ECO:0007669"/>
    <property type="project" value="UniProtKB-KW"/>
</dbReference>
<dbReference type="Ensembl" id="ENSPCET00000020858.1">
    <property type="protein sequence ID" value="ENSPCEP00000020171.1"/>
    <property type="gene ID" value="ENSPCEG00000015612.1"/>
</dbReference>
<keyword evidence="10" id="KW-1185">Reference proteome</keyword>
<comment type="similarity">
    <text evidence="1">Belongs to the protease inhibitor I39 (alpha-2-macroglobulin) family.</text>
</comment>
<dbReference type="Pfam" id="PF17789">
    <property type="entry name" value="MG4"/>
    <property type="match status" value="1"/>
</dbReference>
<dbReference type="Proteomes" id="UP000694393">
    <property type="component" value="Unplaced"/>
</dbReference>
<dbReference type="PANTHER" id="PTHR11412:SF185">
    <property type="entry name" value="ALPHA-2-MACROGLOBULIN-LIKE PROTEIN 1"/>
    <property type="match status" value="1"/>
</dbReference>
<dbReference type="SMART" id="SM01359">
    <property type="entry name" value="A2M_N_2"/>
    <property type="match status" value="1"/>
</dbReference>
<evidence type="ECO:0000313" key="10">
    <source>
        <dbReference type="Proteomes" id="UP000694393"/>
    </source>
</evidence>
<keyword evidence="5" id="KW-0325">Glycoprotein</keyword>
<dbReference type="InterPro" id="IPR013783">
    <property type="entry name" value="Ig-like_fold"/>
</dbReference>
<dbReference type="Gene3D" id="6.20.50.160">
    <property type="match status" value="1"/>
</dbReference>
<proteinExistence type="inferred from homology"/>
<keyword evidence="2" id="KW-0646">Protease inhibitor</keyword>
<evidence type="ECO:0000256" key="5">
    <source>
        <dbReference type="ARBA" id="ARBA00023180"/>
    </source>
</evidence>
<dbReference type="Pfam" id="PF17791">
    <property type="entry name" value="MG3"/>
    <property type="match status" value="1"/>
</dbReference>
<dbReference type="Gene3D" id="2.60.40.1940">
    <property type="match status" value="1"/>
</dbReference>
<evidence type="ECO:0000256" key="6">
    <source>
        <dbReference type="SAM" id="MobiDB-lite"/>
    </source>
</evidence>
<keyword evidence="4" id="KW-0722">Serine protease inhibitor</keyword>
<dbReference type="InterPro" id="IPR002890">
    <property type="entry name" value="MG2"/>
</dbReference>
<sequence length="765" mass="86256">MWGISLLWALALLPVASPATLNPYYVVVIPAIIHYPGHEKICIHLSSLPETVHLAVTLEMKTQNHTLVEKDVEKPGIFECITFQVPTFVYGKKKFNEPAGEVAFVHAVIHMGESLSYEGRKKVLVRRTKERVVIDTDKPFYKPGETVKFRIVTLDEDFKAIDKVYPLVLLQDPNGNRISQWVDVKPRQGIVDLSFPLASEAAMGSYTIKLDKDLPLYIQTSFTVEEYELPKFELLFDAPPLISTTTEEFEVKVCGRYTYGKPVQGTVQITLNRDMTILCQLQENSTCSQTTVEYVLKTEKNGCAVFTVDTDDLDLNNTLLENPFSISAELEEEGTGATNTGKVTVVIVQKAMEVNFIKLNPFYKLGFPYTGKMSFTINEVPIKNHTVYLTVDVNDVETHLPYVTDEKGEVHFTLDTAEWNNTLVSLRGRYSIMNVTEKDYYALVVVRNEAFNWLKPFYSESNSFLEIQQVEEELPCDQEQEVQVDYILDRKELSPGADHLDFYYLVVSKGRIVLSGQTQVPIGQDDTLKGSFSLTLPITSELAPSARLLLYAIFADGEVAADVDVFTVTKCFKHKVTLGFSEEEDLPGSKVNLHLKASPGSLCSIRAVDKSVLLKSDKVMTPESVYDLGAEEDYMIGGRGFPYHLEDFEPYPCLPPALPFLPTPRDKRSLLGAPWYQSEADVYSLFKQLRMKILTNTKVKKPVSCIRPTYERKMFRAPGARENDNVIPMPVPQPSIAVASSPKKEETKPRTHFPETWIWDLVPVG</sequence>
<dbReference type="PANTHER" id="PTHR11412">
    <property type="entry name" value="MACROGLOBULIN / COMPLEMENT"/>
    <property type="match status" value="1"/>
</dbReference>
<name>A0A8C8SK48_9SAUR</name>
<evidence type="ECO:0000256" key="3">
    <source>
        <dbReference type="ARBA" id="ARBA00022729"/>
    </source>
</evidence>
<evidence type="ECO:0000256" key="1">
    <source>
        <dbReference type="ARBA" id="ARBA00010952"/>
    </source>
</evidence>
<dbReference type="Pfam" id="PF01835">
    <property type="entry name" value="MG2"/>
    <property type="match status" value="1"/>
</dbReference>
<dbReference type="InterPro" id="IPR040839">
    <property type="entry name" value="MG4"/>
</dbReference>
<feature type="signal peptide" evidence="7">
    <location>
        <begin position="1"/>
        <end position="18"/>
    </location>
</feature>
<dbReference type="AlphaFoldDB" id="A0A8C8SK48"/>
<dbReference type="InterPro" id="IPR011625">
    <property type="entry name" value="A2M_N_BRD"/>
</dbReference>
<protein>
    <recommendedName>
        <fullName evidence="8">Alpha-2-macroglobulin bait region domain-containing protein</fullName>
    </recommendedName>
</protein>
<reference evidence="9" key="1">
    <citation type="submission" date="2025-08" db="UniProtKB">
        <authorList>
            <consortium name="Ensembl"/>
        </authorList>
    </citation>
    <scope>IDENTIFICATION</scope>
</reference>
<dbReference type="Gene3D" id="2.60.40.1930">
    <property type="match status" value="2"/>
</dbReference>
<accession>A0A8C8SK48</accession>
<dbReference type="InterPro" id="IPR050473">
    <property type="entry name" value="A2M/Complement_sys"/>
</dbReference>
<evidence type="ECO:0000256" key="7">
    <source>
        <dbReference type="SAM" id="SignalP"/>
    </source>
</evidence>
<dbReference type="Pfam" id="PF07703">
    <property type="entry name" value="A2M_BRD"/>
    <property type="match status" value="1"/>
</dbReference>
<evidence type="ECO:0000256" key="2">
    <source>
        <dbReference type="ARBA" id="ARBA00022690"/>
    </source>
</evidence>
<keyword evidence="3 7" id="KW-0732">Signal</keyword>
<feature type="chain" id="PRO_5034685795" description="Alpha-2-macroglobulin bait region domain-containing protein" evidence="7">
    <location>
        <begin position="19"/>
        <end position="765"/>
    </location>
</feature>
<feature type="region of interest" description="Disordered" evidence="6">
    <location>
        <begin position="722"/>
        <end position="749"/>
    </location>
</feature>
<feature type="domain" description="Alpha-2-macroglobulin bait region" evidence="8">
    <location>
        <begin position="465"/>
        <end position="615"/>
    </location>
</feature>
<dbReference type="InterPro" id="IPR041555">
    <property type="entry name" value="MG3"/>
</dbReference>
<organism evidence="9 10">
    <name type="scientific">Pelusios castaneus</name>
    <name type="common">West African mud turtle</name>
    <dbReference type="NCBI Taxonomy" id="367368"/>
    <lineage>
        <taxon>Eukaryota</taxon>
        <taxon>Metazoa</taxon>
        <taxon>Chordata</taxon>
        <taxon>Craniata</taxon>
        <taxon>Vertebrata</taxon>
        <taxon>Euteleostomi</taxon>
        <taxon>Archelosauria</taxon>
        <taxon>Testudinata</taxon>
        <taxon>Testudines</taxon>
        <taxon>Pleurodira</taxon>
        <taxon>Pelomedusidae</taxon>
        <taxon>Pelusios</taxon>
    </lineage>
</organism>
<evidence type="ECO:0000256" key="4">
    <source>
        <dbReference type="ARBA" id="ARBA00022900"/>
    </source>
</evidence>
<dbReference type="Gene3D" id="2.60.40.10">
    <property type="entry name" value="Immunoglobulins"/>
    <property type="match status" value="1"/>
</dbReference>
<dbReference type="FunFam" id="2.60.40.1930:FF:000001">
    <property type="entry name" value="CD109 isoform 3"/>
    <property type="match status" value="1"/>
</dbReference>
<evidence type="ECO:0000259" key="8">
    <source>
        <dbReference type="SMART" id="SM01359"/>
    </source>
</evidence>
<reference evidence="9" key="2">
    <citation type="submission" date="2025-09" db="UniProtKB">
        <authorList>
            <consortium name="Ensembl"/>
        </authorList>
    </citation>
    <scope>IDENTIFICATION</scope>
</reference>